<accession>A0ABN9RWH9</accession>
<organism evidence="1 2">
    <name type="scientific">Prorocentrum cordatum</name>
    <dbReference type="NCBI Taxonomy" id="2364126"/>
    <lineage>
        <taxon>Eukaryota</taxon>
        <taxon>Sar</taxon>
        <taxon>Alveolata</taxon>
        <taxon>Dinophyceae</taxon>
        <taxon>Prorocentrales</taxon>
        <taxon>Prorocentraceae</taxon>
        <taxon>Prorocentrum</taxon>
    </lineage>
</organism>
<keyword evidence="2" id="KW-1185">Reference proteome</keyword>
<dbReference type="Proteomes" id="UP001189429">
    <property type="component" value="Unassembled WGS sequence"/>
</dbReference>
<protein>
    <submittedName>
        <fullName evidence="1">Uncharacterized protein</fullName>
    </submittedName>
</protein>
<proteinExistence type="predicted"/>
<name>A0ABN9RWH9_9DINO</name>
<evidence type="ECO:0000313" key="2">
    <source>
        <dbReference type="Proteomes" id="UP001189429"/>
    </source>
</evidence>
<comment type="caution">
    <text evidence="1">The sequence shown here is derived from an EMBL/GenBank/DDBJ whole genome shotgun (WGS) entry which is preliminary data.</text>
</comment>
<reference evidence="1" key="1">
    <citation type="submission" date="2023-10" db="EMBL/GenBank/DDBJ databases">
        <authorList>
            <person name="Chen Y."/>
            <person name="Shah S."/>
            <person name="Dougan E. K."/>
            <person name="Thang M."/>
            <person name="Chan C."/>
        </authorList>
    </citation>
    <scope>NUCLEOTIDE SEQUENCE [LARGE SCALE GENOMIC DNA]</scope>
</reference>
<dbReference type="EMBL" id="CAUYUJ010008291">
    <property type="protein sequence ID" value="CAK0823489.1"/>
    <property type="molecule type" value="Genomic_DNA"/>
</dbReference>
<gene>
    <name evidence="1" type="ORF">PCOR1329_LOCUS24180</name>
</gene>
<evidence type="ECO:0000313" key="1">
    <source>
        <dbReference type="EMBL" id="CAK0823489.1"/>
    </source>
</evidence>
<sequence>MLKAPAFLDQEAGAALGRLASLPEEALRGQVLGTVFAVRQYHWLKHYAIHPPRRPTRERVRPARGLPRSTRLSRPVDSTATLCDDGAFLVNGHRIGELAPEQDRGVRFCMGVHTGAASREFRVSDVPGSGDDVDYVVGVLLEIRGLEIVRSCDA</sequence>